<evidence type="ECO:0000313" key="11">
    <source>
        <dbReference type="Proteomes" id="UP001407405"/>
    </source>
</evidence>
<comment type="catalytic activity">
    <reaction evidence="7">
        <text>shikimate + ATP = 3-phosphoshikimate + ADP + H(+)</text>
        <dbReference type="Rhea" id="RHEA:13121"/>
        <dbReference type="ChEBI" id="CHEBI:15378"/>
        <dbReference type="ChEBI" id="CHEBI:30616"/>
        <dbReference type="ChEBI" id="CHEBI:36208"/>
        <dbReference type="ChEBI" id="CHEBI:145989"/>
        <dbReference type="ChEBI" id="CHEBI:456216"/>
        <dbReference type="EC" id="2.7.1.71"/>
    </reaction>
</comment>
<comment type="subunit">
    <text evidence="7">Monomer.</text>
</comment>
<keyword evidence="5 7" id="KW-0067">ATP-binding</keyword>
<evidence type="ECO:0000256" key="4">
    <source>
        <dbReference type="ARBA" id="ARBA00022777"/>
    </source>
</evidence>
<name>A0ABU9VQ41_9CLOT</name>
<evidence type="ECO:0000256" key="3">
    <source>
        <dbReference type="ARBA" id="ARBA00022741"/>
    </source>
</evidence>
<comment type="caution">
    <text evidence="7">Lacks conserved residue(s) required for the propagation of feature annotation.</text>
</comment>
<feature type="coiled-coil region" evidence="8">
    <location>
        <begin position="4"/>
        <end position="39"/>
    </location>
</feature>
<dbReference type="HAMAP" id="MF_00109">
    <property type="entry name" value="Shikimate_kinase"/>
    <property type="match status" value="1"/>
</dbReference>
<feature type="binding site" evidence="7">
    <location>
        <position position="169"/>
    </location>
    <ligand>
        <name>substrate</name>
    </ligand>
</feature>
<feature type="domain" description="Chorismate mutase" evidence="9">
    <location>
        <begin position="1"/>
        <end position="88"/>
    </location>
</feature>
<dbReference type="GO" id="GO:0016301">
    <property type="term" value="F:kinase activity"/>
    <property type="evidence" value="ECO:0007669"/>
    <property type="project" value="UniProtKB-KW"/>
</dbReference>
<comment type="cofactor">
    <cofactor evidence="7">
        <name>Mg(2+)</name>
        <dbReference type="ChEBI" id="CHEBI:18420"/>
    </cofactor>
    <text evidence="7">Binds 1 Mg(2+) ion per subunit.</text>
</comment>
<comment type="similarity">
    <text evidence="7">Belongs to the shikimate kinase family.</text>
</comment>
<keyword evidence="2 7" id="KW-0808">Transferase</keyword>
<sequence>MTRLEDLREKVDLCDRQLAAVLEKRLEIIMEIMEEKKSQKMPIFNKDREEKVINQIGHYVTNPDLREEVRFIQQHVLQSCRRIQSKRLFPYHITLVGFMGSGKTTVGVELSNMLAMEQIDVDRVIEERMNMRVSEIFQLYGEQVFRQLESNVVEELSKRENVIIFCSGGGVVLNEKNIENIKETGVIVWLKASPNEIYRRICDDHSRPLLKDNMSVDKISQMLESRLPLYEDAADLVVNTDGKDVEQVSHEIVQQLMQLDINRKAHHYHASNL</sequence>
<evidence type="ECO:0000256" key="5">
    <source>
        <dbReference type="ARBA" id="ARBA00022840"/>
    </source>
</evidence>
<dbReference type="InterPro" id="IPR027417">
    <property type="entry name" value="P-loop_NTPase"/>
</dbReference>
<keyword evidence="7" id="KW-0479">Metal-binding</keyword>
<dbReference type="Pfam" id="PF01817">
    <property type="entry name" value="CM_2"/>
    <property type="match status" value="1"/>
</dbReference>
<dbReference type="EC" id="2.7.1.71" evidence="7"/>
<gene>
    <name evidence="7" type="primary">aroK</name>
    <name evidence="10" type="ORF">AAIG11_02350</name>
</gene>
<dbReference type="InterPro" id="IPR000623">
    <property type="entry name" value="Shikimate_kinase/TSH1"/>
</dbReference>
<feature type="binding site" evidence="7">
    <location>
        <position position="226"/>
    </location>
    <ligand>
        <name>substrate</name>
    </ligand>
</feature>
<dbReference type="Proteomes" id="UP001407405">
    <property type="component" value="Unassembled WGS sequence"/>
</dbReference>
<keyword evidence="11" id="KW-1185">Reference proteome</keyword>
<reference evidence="10 11" key="1">
    <citation type="submission" date="2024-04" db="EMBL/GenBank/DDBJ databases">
        <title>Genome sequencing and metabolic network reconstruction of aminoacids and betaine degradation by Anoxynatronum sibiricum.</title>
        <authorList>
            <person name="Detkova E.N."/>
            <person name="Boltjanskaja Y.V."/>
            <person name="Mardanov A.V."/>
            <person name="Kevbrin V."/>
        </authorList>
    </citation>
    <scope>NUCLEOTIDE SEQUENCE [LARGE SCALE GENOMIC DNA]</scope>
    <source>
        <strain evidence="10 11">Z-7981</strain>
    </source>
</reference>
<dbReference type="Gene3D" id="1.20.59.10">
    <property type="entry name" value="Chorismate mutase"/>
    <property type="match status" value="1"/>
</dbReference>
<keyword evidence="7" id="KW-0460">Magnesium</keyword>
<keyword evidence="6 7" id="KW-0057">Aromatic amino acid biosynthesis</keyword>
<dbReference type="InterPro" id="IPR036263">
    <property type="entry name" value="Chorismate_II_sf"/>
</dbReference>
<dbReference type="SUPFAM" id="SSF52540">
    <property type="entry name" value="P-loop containing nucleoside triphosphate hydrolases"/>
    <property type="match status" value="1"/>
</dbReference>
<comment type="pathway">
    <text evidence="7">Metabolic intermediate biosynthesis; chorismate biosynthesis; chorismate from D-erythrose 4-phosphate and phosphoenolpyruvate: step 5/7.</text>
</comment>
<keyword evidence="3 7" id="KW-0547">Nucleotide-binding</keyword>
<dbReference type="InterPro" id="IPR031322">
    <property type="entry name" value="Shikimate/glucono_kinase"/>
</dbReference>
<dbReference type="CDD" id="cd00464">
    <property type="entry name" value="SK"/>
    <property type="match status" value="1"/>
</dbReference>
<dbReference type="PROSITE" id="PS51168">
    <property type="entry name" value="CHORISMATE_MUT_2"/>
    <property type="match status" value="1"/>
</dbReference>
<dbReference type="EMBL" id="JBCITM010000002">
    <property type="protein sequence ID" value="MEN1759303.1"/>
    <property type="molecule type" value="Genomic_DNA"/>
</dbReference>
<keyword evidence="4 7" id="KW-0418">Kinase</keyword>
<evidence type="ECO:0000256" key="6">
    <source>
        <dbReference type="ARBA" id="ARBA00023141"/>
    </source>
</evidence>
<feature type="binding site" evidence="7">
    <location>
        <position position="122"/>
    </location>
    <ligand>
        <name>substrate</name>
    </ligand>
</feature>
<dbReference type="PRINTS" id="PR01100">
    <property type="entry name" value="SHIKIMTKNASE"/>
</dbReference>
<evidence type="ECO:0000256" key="7">
    <source>
        <dbReference type="HAMAP-Rule" id="MF_00109"/>
    </source>
</evidence>
<dbReference type="PANTHER" id="PTHR21087:SF16">
    <property type="entry name" value="SHIKIMATE KINASE 1, CHLOROPLASTIC"/>
    <property type="match status" value="1"/>
</dbReference>
<dbReference type="SUPFAM" id="SSF48600">
    <property type="entry name" value="Chorismate mutase II"/>
    <property type="match status" value="1"/>
</dbReference>
<dbReference type="RefSeq" id="WP_343184676.1">
    <property type="nucleotide sequence ID" value="NZ_JBCITM010000002.1"/>
</dbReference>
<dbReference type="Pfam" id="PF01202">
    <property type="entry name" value="SKI"/>
    <property type="match status" value="1"/>
</dbReference>
<proteinExistence type="inferred from homology"/>
<dbReference type="Gene3D" id="3.40.50.300">
    <property type="entry name" value="P-loop containing nucleotide triphosphate hydrolases"/>
    <property type="match status" value="1"/>
</dbReference>
<dbReference type="PANTHER" id="PTHR21087">
    <property type="entry name" value="SHIKIMATE KINASE"/>
    <property type="match status" value="1"/>
</dbReference>
<dbReference type="InterPro" id="IPR002701">
    <property type="entry name" value="CM_II_prokaryot"/>
</dbReference>
<feature type="binding site" evidence="7">
    <location>
        <begin position="100"/>
        <end position="105"/>
    </location>
    <ligand>
        <name>ATP</name>
        <dbReference type="ChEBI" id="CHEBI:30616"/>
    </ligand>
</feature>
<keyword evidence="8" id="KW-0175">Coiled coil</keyword>
<dbReference type="InterPro" id="IPR036979">
    <property type="entry name" value="CM_dom_sf"/>
</dbReference>
<comment type="function">
    <text evidence="7">Catalyzes the specific phosphorylation of the 3-hydroxyl group of shikimic acid using ATP as a cosubstrate.</text>
</comment>
<feature type="binding site" evidence="7">
    <location>
        <position position="207"/>
    </location>
    <ligand>
        <name>ATP</name>
        <dbReference type="ChEBI" id="CHEBI:30616"/>
    </ligand>
</feature>
<organism evidence="10 11">
    <name type="scientific">Anoxynatronum sibiricum</name>
    <dbReference type="NCBI Taxonomy" id="210623"/>
    <lineage>
        <taxon>Bacteria</taxon>
        <taxon>Bacillati</taxon>
        <taxon>Bacillota</taxon>
        <taxon>Clostridia</taxon>
        <taxon>Eubacteriales</taxon>
        <taxon>Clostridiaceae</taxon>
        <taxon>Anoxynatronum</taxon>
    </lineage>
</organism>
<keyword evidence="7" id="KW-0963">Cytoplasm</keyword>
<evidence type="ECO:0000259" key="9">
    <source>
        <dbReference type="PROSITE" id="PS51168"/>
    </source>
</evidence>
<evidence type="ECO:0000256" key="2">
    <source>
        <dbReference type="ARBA" id="ARBA00022679"/>
    </source>
</evidence>
<feature type="binding site" evidence="7">
    <location>
        <position position="146"/>
    </location>
    <ligand>
        <name>substrate</name>
    </ligand>
</feature>
<accession>A0ABU9VQ41</accession>
<keyword evidence="1 7" id="KW-0028">Amino-acid biosynthesis</keyword>
<feature type="binding site" evidence="7">
    <location>
        <position position="104"/>
    </location>
    <ligand>
        <name>Mg(2+)</name>
        <dbReference type="ChEBI" id="CHEBI:18420"/>
    </ligand>
</feature>
<evidence type="ECO:0000256" key="8">
    <source>
        <dbReference type="SAM" id="Coils"/>
    </source>
</evidence>
<evidence type="ECO:0000256" key="1">
    <source>
        <dbReference type="ARBA" id="ARBA00022605"/>
    </source>
</evidence>
<comment type="subcellular location">
    <subcellularLocation>
        <location evidence="7">Cytoplasm</location>
    </subcellularLocation>
</comment>
<protein>
    <recommendedName>
        <fullName evidence="7">Shikimate kinase</fullName>
        <shortName evidence="7">SK</shortName>
        <ecNumber evidence="7">2.7.1.71</ecNumber>
    </recommendedName>
</protein>
<dbReference type="SMART" id="SM00830">
    <property type="entry name" value="CM_2"/>
    <property type="match status" value="1"/>
</dbReference>
<evidence type="ECO:0000313" key="10">
    <source>
        <dbReference type="EMBL" id="MEN1759303.1"/>
    </source>
</evidence>
<comment type="caution">
    <text evidence="10">The sequence shown here is derived from an EMBL/GenBank/DDBJ whole genome shotgun (WGS) entry which is preliminary data.</text>
</comment>